<evidence type="ECO:0000313" key="15">
    <source>
        <dbReference type="EMBL" id="ELW61920.1"/>
    </source>
</evidence>
<evidence type="ECO:0000256" key="11">
    <source>
        <dbReference type="RuleBase" id="RU365075"/>
    </source>
</evidence>
<protein>
    <recommendedName>
        <fullName evidence="5 11">Conserved oligomeric Golgi complex subunit 6</fullName>
        <shortName evidence="11">COG complex subunit 6</shortName>
    </recommendedName>
    <alternativeName>
        <fullName evidence="10 11">Component of oligomeric Golgi complex 6</fullName>
    </alternativeName>
</protein>
<evidence type="ECO:0000256" key="3">
    <source>
        <dbReference type="ARBA" id="ARBA00011023"/>
    </source>
</evidence>
<dbReference type="GO" id="GO:0006891">
    <property type="term" value="P:intra-Golgi vesicle-mediated transport"/>
    <property type="evidence" value="ECO:0007669"/>
    <property type="project" value="UniProtKB-UniRule"/>
</dbReference>
<evidence type="ECO:0000256" key="4">
    <source>
        <dbReference type="ARBA" id="ARBA00011166"/>
    </source>
</evidence>
<evidence type="ECO:0000259" key="13">
    <source>
        <dbReference type="Pfam" id="PF06419"/>
    </source>
</evidence>
<comment type="subunit">
    <text evidence="4">Component of the conserved oligomeric Golgi complex which is composed of eight different subunits and is required for normal Golgi morphology and localization.</text>
</comment>
<dbReference type="GO" id="GO:0015031">
    <property type="term" value="P:protein transport"/>
    <property type="evidence" value="ECO:0007669"/>
    <property type="project" value="UniProtKB-KW"/>
</dbReference>
<dbReference type="GO" id="GO:0000139">
    <property type="term" value="C:Golgi membrane"/>
    <property type="evidence" value="ECO:0007669"/>
    <property type="project" value="UniProtKB-SubCell"/>
</dbReference>
<reference evidence="16" key="2">
    <citation type="journal article" date="2013" name="Nat. Commun.">
        <title>Genome of the Chinese tree shrew.</title>
        <authorList>
            <person name="Fan Y."/>
            <person name="Huang Z.Y."/>
            <person name="Cao C.C."/>
            <person name="Chen C.S."/>
            <person name="Chen Y.X."/>
            <person name="Fan D.D."/>
            <person name="He J."/>
            <person name="Hou H.L."/>
            <person name="Hu L."/>
            <person name="Hu X.T."/>
            <person name="Jiang X.T."/>
            <person name="Lai R."/>
            <person name="Lang Y.S."/>
            <person name="Liang B."/>
            <person name="Liao S.G."/>
            <person name="Mu D."/>
            <person name="Ma Y.Y."/>
            <person name="Niu Y.Y."/>
            <person name="Sun X.Q."/>
            <person name="Xia J.Q."/>
            <person name="Xiao J."/>
            <person name="Xiong Z.Q."/>
            <person name="Xu L."/>
            <person name="Yang L."/>
            <person name="Zhang Y."/>
            <person name="Zhao W."/>
            <person name="Zhao X.D."/>
            <person name="Zheng Y.T."/>
            <person name="Zhou J.M."/>
            <person name="Zhu Y.B."/>
            <person name="Zhang G.J."/>
            <person name="Wang J."/>
            <person name="Yao Y.G."/>
        </authorList>
    </citation>
    <scope>NUCLEOTIDE SEQUENCE [LARGE SCALE GENOMIC DNA]</scope>
</reference>
<proteinExistence type="inferred from homology"/>
<comment type="similarity">
    <text evidence="3 11">Belongs to the COG6 family.</text>
</comment>
<name>L9KG80_TUPCH</name>
<dbReference type="PANTHER" id="PTHR21506:SF0">
    <property type="entry name" value="CONSERVED OLIGOMERIC GOLGI COMPLEX SUBUNIT 6"/>
    <property type="match status" value="1"/>
</dbReference>
<feature type="region of interest" description="Disordered" evidence="12">
    <location>
        <begin position="15"/>
        <end position="37"/>
    </location>
</feature>
<evidence type="ECO:0000259" key="14">
    <source>
        <dbReference type="Pfam" id="PF20653"/>
    </source>
</evidence>
<dbReference type="InterPro" id="IPR048369">
    <property type="entry name" value="COG6_C"/>
</dbReference>
<dbReference type="InParanoid" id="L9KG80"/>
<organism evidence="15 16">
    <name type="scientific">Tupaia chinensis</name>
    <name type="common">Chinese tree shrew</name>
    <name type="synonym">Tupaia belangeri chinensis</name>
    <dbReference type="NCBI Taxonomy" id="246437"/>
    <lineage>
        <taxon>Eukaryota</taxon>
        <taxon>Metazoa</taxon>
        <taxon>Chordata</taxon>
        <taxon>Craniata</taxon>
        <taxon>Vertebrata</taxon>
        <taxon>Euteleostomi</taxon>
        <taxon>Mammalia</taxon>
        <taxon>Eutheria</taxon>
        <taxon>Euarchontoglires</taxon>
        <taxon>Scandentia</taxon>
        <taxon>Tupaiidae</taxon>
        <taxon>Tupaia</taxon>
    </lineage>
</organism>
<dbReference type="STRING" id="246437.L9KG80"/>
<feature type="domain" description="Conserved oligomeric complex COG6 N-terminal" evidence="13">
    <location>
        <begin position="60"/>
        <end position="146"/>
    </location>
</feature>
<accession>L9KG80</accession>
<dbReference type="PANTHER" id="PTHR21506">
    <property type="entry name" value="COMPONENT OF OLIGOMERIC GOLGI COMPLEX 6"/>
    <property type="match status" value="1"/>
</dbReference>
<dbReference type="eggNOG" id="KOG3758">
    <property type="taxonomic scope" value="Eukaryota"/>
</dbReference>
<evidence type="ECO:0000256" key="7">
    <source>
        <dbReference type="ARBA" id="ARBA00022927"/>
    </source>
</evidence>
<dbReference type="AlphaFoldDB" id="L9KG80"/>
<comment type="subcellular location">
    <subcellularLocation>
        <location evidence="2 11">Golgi apparatus membrane</location>
        <topology evidence="2 11">Peripheral membrane protein</topology>
    </subcellularLocation>
</comment>
<comment type="function">
    <text evidence="1 11">Required for normal Golgi function.</text>
</comment>
<reference evidence="16" key="1">
    <citation type="submission" date="2012-07" db="EMBL/GenBank/DDBJ databases">
        <title>Genome of the Chinese tree shrew, a rising model animal genetically related to primates.</title>
        <authorList>
            <person name="Zhang G."/>
            <person name="Fan Y."/>
            <person name="Yao Y."/>
            <person name="Huang Z."/>
        </authorList>
    </citation>
    <scope>NUCLEOTIDE SEQUENCE [LARGE SCALE GENOMIC DNA]</scope>
</reference>
<dbReference type="Pfam" id="PF06419">
    <property type="entry name" value="COG6_N"/>
    <property type="match status" value="1"/>
</dbReference>
<dbReference type="Pfam" id="PF20653">
    <property type="entry name" value="COG6_C"/>
    <property type="match status" value="1"/>
</dbReference>
<keyword evidence="16" id="KW-1185">Reference proteome</keyword>
<sequence>MAEASGEVVAVPASGAANGLTNGAGGTSAQSNNPLSRKLHKILETRLDNDKEMLEALKALSTFFVENSLRTRRNLRGDIERRSLAINEEFVSIFKEVKEELESINEDVQAMSNCCQDMTSRLQAAKEQTQDLIVKTTKLQAERYTLDEFGTARRSTVVRGFIDALTRGGPGGTPRPIEMHSHDPLSGIVGNSATTLLTTIEEMHLLSKKIFFNSLSLHASKLMDKVELPPPDLGPSSALNQTLMLLREVLASHDSSVVPLDARQADFVQVLSCVFDPLLQMCTVSASNLGTADMATFMVNSLYMMKTTLALFEFTDRRLEMLQFQIEAHLDTLINEQASYVLTKVGLSYVYNTVQQHKPEQGSLANLPNLDSVALKAAMVQFDRYLSAPDNLLMPQLNFLLSATVKEQIVKQSTELVCRAYAEVYAAVMNPVNEYKDPESILHRSPHQVQTLLS</sequence>
<evidence type="ECO:0000256" key="6">
    <source>
        <dbReference type="ARBA" id="ARBA00022448"/>
    </source>
</evidence>
<dbReference type="InterPro" id="IPR048368">
    <property type="entry name" value="COG6_N"/>
</dbReference>
<evidence type="ECO:0000256" key="9">
    <source>
        <dbReference type="ARBA" id="ARBA00023136"/>
    </source>
</evidence>
<dbReference type="Proteomes" id="UP000011518">
    <property type="component" value="Unassembled WGS sequence"/>
</dbReference>
<gene>
    <name evidence="15" type="ORF">TREES_T100017196</name>
</gene>
<evidence type="ECO:0000256" key="5">
    <source>
        <dbReference type="ARBA" id="ARBA00020973"/>
    </source>
</evidence>
<dbReference type="GO" id="GO:0017119">
    <property type="term" value="C:Golgi transport complex"/>
    <property type="evidence" value="ECO:0007669"/>
    <property type="project" value="UniProtKB-UniRule"/>
</dbReference>
<keyword evidence="7 11" id="KW-0653">Protein transport</keyword>
<evidence type="ECO:0000256" key="12">
    <source>
        <dbReference type="SAM" id="MobiDB-lite"/>
    </source>
</evidence>
<feature type="domain" description="Conserved Oligomeric Golgi complex subunit 6 C-terminal" evidence="14">
    <location>
        <begin position="192"/>
        <end position="453"/>
    </location>
</feature>
<keyword evidence="8 11" id="KW-0333">Golgi apparatus</keyword>
<evidence type="ECO:0000256" key="8">
    <source>
        <dbReference type="ARBA" id="ARBA00023034"/>
    </source>
</evidence>
<evidence type="ECO:0000256" key="2">
    <source>
        <dbReference type="ARBA" id="ARBA00004395"/>
    </source>
</evidence>
<dbReference type="SMART" id="SM01087">
    <property type="entry name" value="COG6"/>
    <property type="match status" value="1"/>
</dbReference>
<dbReference type="FunCoup" id="L9KG80">
    <property type="interactions" value="1164"/>
</dbReference>
<evidence type="ECO:0000256" key="10">
    <source>
        <dbReference type="ARBA" id="ARBA00031348"/>
    </source>
</evidence>
<dbReference type="InterPro" id="IPR010490">
    <property type="entry name" value="COG6"/>
</dbReference>
<dbReference type="EMBL" id="KB320851">
    <property type="protein sequence ID" value="ELW61920.1"/>
    <property type="molecule type" value="Genomic_DNA"/>
</dbReference>
<evidence type="ECO:0000313" key="16">
    <source>
        <dbReference type="Proteomes" id="UP000011518"/>
    </source>
</evidence>
<evidence type="ECO:0000256" key="1">
    <source>
        <dbReference type="ARBA" id="ARBA00003627"/>
    </source>
</evidence>
<keyword evidence="9 11" id="KW-0472">Membrane</keyword>
<keyword evidence="6 11" id="KW-0813">Transport</keyword>